<comment type="subcellular location">
    <subcellularLocation>
        <location evidence="1">Membrane</location>
        <topology evidence="1">Multi-pass membrane protein</topology>
    </subcellularLocation>
</comment>
<gene>
    <name evidence="8" type="ORF">LTRI10_LOCUS27025</name>
</gene>
<dbReference type="EMBL" id="OZ034817">
    <property type="protein sequence ID" value="CAL1385927.1"/>
    <property type="molecule type" value="Genomic_DNA"/>
</dbReference>
<sequence>MEELDDGYSMNSPRTVLSFSKRENQKRRTTRGGSSDFLHHHTTTSSRRHPSSASGPKPSEVYGFVGSITTIVATVIFLAWAYVPEPWLHSIGISYYPNRYWALAVPTYGMVAIVLALAFYIGLNFISTPSTTSMSMVFDEFTREAADDVKLAPGDQQQQEAIKPISDIPVCKVNNLMFGGDSKRVMDRL</sequence>
<keyword evidence="2 6" id="KW-0812">Transmembrane</keyword>
<accession>A0AAV2EJN7</accession>
<dbReference type="GO" id="GO:0016020">
    <property type="term" value="C:membrane"/>
    <property type="evidence" value="ECO:0007669"/>
    <property type="project" value="UniProtKB-SubCell"/>
</dbReference>
<name>A0AAV2EJN7_9ROSI</name>
<keyword evidence="9" id="KW-1185">Reference proteome</keyword>
<feature type="domain" description="PIG-P" evidence="7">
    <location>
        <begin position="59"/>
        <end position="178"/>
    </location>
</feature>
<dbReference type="Pfam" id="PF08510">
    <property type="entry name" value="PIG-P"/>
    <property type="match status" value="1"/>
</dbReference>
<evidence type="ECO:0000313" key="8">
    <source>
        <dbReference type="EMBL" id="CAL1385927.1"/>
    </source>
</evidence>
<feature type="region of interest" description="Disordered" evidence="5">
    <location>
        <begin position="1"/>
        <end position="57"/>
    </location>
</feature>
<dbReference type="PANTHER" id="PTHR47681:SF3">
    <property type="entry name" value="PHOSPHATIDYLINOSITOL N-ACETYLGLUCOSAMINYLTRANSFERASE SUBUNIT P-RELATED"/>
    <property type="match status" value="1"/>
</dbReference>
<evidence type="ECO:0000256" key="5">
    <source>
        <dbReference type="SAM" id="MobiDB-lite"/>
    </source>
</evidence>
<protein>
    <recommendedName>
        <fullName evidence="7">PIG-P domain-containing protein</fullName>
    </recommendedName>
</protein>
<reference evidence="8 9" key="1">
    <citation type="submission" date="2024-04" db="EMBL/GenBank/DDBJ databases">
        <authorList>
            <person name="Fracassetti M."/>
        </authorList>
    </citation>
    <scope>NUCLEOTIDE SEQUENCE [LARGE SCALE GENOMIC DNA]</scope>
</reference>
<dbReference type="AlphaFoldDB" id="A0AAV2EJN7"/>
<evidence type="ECO:0000256" key="4">
    <source>
        <dbReference type="ARBA" id="ARBA00023136"/>
    </source>
</evidence>
<evidence type="ECO:0000313" key="9">
    <source>
        <dbReference type="Proteomes" id="UP001497516"/>
    </source>
</evidence>
<evidence type="ECO:0000259" key="7">
    <source>
        <dbReference type="Pfam" id="PF08510"/>
    </source>
</evidence>
<evidence type="ECO:0000256" key="6">
    <source>
        <dbReference type="SAM" id="Phobius"/>
    </source>
</evidence>
<dbReference type="InterPro" id="IPR013717">
    <property type="entry name" value="PIG-P"/>
</dbReference>
<dbReference type="PANTHER" id="PTHR47681">
    <property type="entry name" value="PHOSPHATIDYLINOSITOL N-ACETYLGLUCOSAMINYLTRANSFERASE SUBUNIT P-RELATED"/>
    <property type="match status" value="1"/>
</dbReference>
<keyword evidence="3 6" id="KW-1133">Transmembrane helix</keyword>
<evidence type="ECO:0000256" key="1">
    <source>
        <dbReference type="ARBA" id="ARBA00004141"/>
    </source>
</evidence>
<evidence type="ECO:0000256" key="3">
    <source>
        <dbReference type="ARBA" id="ARBA00022989"/>
    </source>
</evidence>
<dbReference type="Proteomes" id="UP001497516">
    <property type="component" value="Chromosome 4"/>
</dbReference>
<keyword evidence="4 6" id="KW-0472">Membrane</keyword>
<evidence type="ECO:0000256" key="2">
    <source>
        <dbReference type="ARBA" id="ARBA00022692"/>
    </source>
</evidence>
<feature type="compositionally biased region" description="Polar residues" evidence="5">
    <location>
        <begin position="9"/>
        <end position="18"/>
    </location>
</feature>
<feature type="transmembrane region" description="Helical" evidence="6">
    <location>
        <begin position="103"/>
        <end position="126"/>
    </location>
</feature>
<feature type="transmembrane region" description="Helical" evidence="6">
    <location>
        <begin position="61"/>
        <end position="83"/>
    </location>
</feature>
<organism evidence="8 9">
    <name type="scientific">Linum trigynum</name>
    <dbReference type="NCBI Taxonomy" id="586398"/>
    <lineage>
        <taxon>Eukaryota</taxon>
        <taxon>Viridiplantae</taxon>
        <taxon>Streptophyta</taxon>
        <taxon>Embryophyta</taxon>
        <taxon>Tracheophyta</taxon>
        <taxon>Spermatophyta</taxon>
        <taxon>Magnoliopsida</taxon>
        <taxon>eudicotyledons</taxon>
        <taxon>Gunneridae</taxon>
        <taxon>Pentapetalae</taxon>
        <taxon>rosids</taxon>
        <taxon>fabids</taxon>
        <taxon>Malpighiales</taxon>
        <taxon>Linaceae</taxon>
        <taxon>Linum</taxon>
    </lineage>
</organism>
<feature type="compositionally biased region" description="Basic residues" evidence="5">
    <location>
        <begin position="40"/>
        <end position="50"/>
    </location>
</feature>
<proteinExistence type="predicted"/>